<evidence type="ECO:0000256" key="6">
    <source>
        <dbReference type="ARBA" id="ARBA00023136"/>
    </source>
</evidence>
<dbReference type="PROSITE" id="PS50192">
    <property type="entry name" value="T_SNARE"/>
    <property type="match status" value="1"/>
</dbReference>
<keyword evidence="11" id="KW-1185">Reference proteome</keyword>
<dbReference type="PANTHER" id="PTHR19957">
    <property type="entry name" value="SYNTAXIN"/>
    <property type="match status" value="1"/>
</dbReference>
<comment type="similarity">
    <text evidence="2">Belongs to the syntaxin family.</text>
</comment>
<dbReference type="InterPro" id="IPR010989">
    <property type="entry name" value="SNARE"/>
</dbReference>
<dbReference type="GO" id="GO:0006886">
    <property type="term" value="P:intracellular protein transport"/>
    <property type="evidence" value="ECO:0007669"/>
    <property type="project" value="TreeGrafter"/>
</dbReference>
<evidence type="ECO:0000313" key="10">
    <source>
        <dbReference type="EMBL" id="KAG0313747.1"/>
    </source>
</evidence>
<dbReference type="GO" id="GO:0048278">
    <property type="term" value="P:vesicle docking"/>
    <property type="evidence" value="ECO:0007669"/>
    <property type="project" value="TreeGrafter"/>
</dbReference>
<dbReference type="GO" id="GO:0000149">
    <property type="term" value="F:SNARE binding"/>
    <property type="evidence" value="ECO:0007669"/>
    <property type="project" value="TreeGrafter"/>
</dbReference>
<feature type="compositionally biased region" description="Low complexity" evidence="7">
    <location>
        <begin position="22"/>
        <end position="74"/>
    </location>
</feature>
<dbReference type="FunFam" id="1.20.58.70:FF:000008">
    <property type="entry name" value="Syntaxin family protein"/>
    <property type="match status" value="1"/>
</dbReference>
<evidence type="ECO:0000256" key="4">
    <source>
        <dbReference type="ARBA" id="ARBA00022989"/>
    </source>
</evidence>
<proteinExistence type="inferred from homology"/>
<dbReference type="Pfam" id="PF00804">
    <property type="entry name" value="Syntaxin"/>
    <property type="match status" value="1"/>
</dbReference>
<feature type="compositionally biased region" description="Polar residues" evidence="7">
    <location>
        <begin position="152"/>
        <end position="164"/>
    </location>
</feature>
<accession>A0A9P6R7T2</accession>
<dbReference type="Gene3D" id="1.20.58.70">
    <property type="match status" value="1"/>
</dbReference>
<dbReference type="InterPro" id="IPR006011">
    <property type="entry name" value="Syntaxin_N"/>
</dbReference>
<evidence type="ECO:0000256" key="7">
    <source>
        <dbReference type="SAM" id="MobiDB-lite"/>
    </source>
</evidence>
<keyword evidence="4 8" id="KW-1133">Transmembrane helix</keyword>
<keyword evidence="6 8" id="KW-0472">Membrane</keyword>
<dbReference type="InterPro" id="IPR000727">
    <property type="entry name" value="T_SNARE_dom"/>
</dbReference>
<evidence type="ECO:0000256" key="5">
    <source>
        <dbReference type="ARBA" id="ARBA00023054"/>
    </source>
</evidence>
<keyword evidence="3 8" id="KW-0812">Transmembrane</keyword>
<feature type="region of interest" description="Disordered" evidence="7">
    <location>
        <begin position="1"/>
        <end position="119"/>
    </location>
</feature>
<dbReference type="EMBL" id="JAAAIP010000677">
    <property type="protein sequence ID" value="KAG0313747.1"/>
    <property type="molecule type" value="Genomic_DNA"/>
</dbReference>
<dbReference type="Pfam" id="PF05739">
    <property type="entry name" value="SNARE"/>
    <property type="match status" value="1"/>
</dbReference>
<name>A0A9P6R7T2_9FUNG</name>
<evidence type="ECO:0000259" key="9">
    <source>
        <dbReference type="PROSITE" id="PS50192"/>
    </source>
</evidence>
<feature type="transmembrane region" description="Helical" evidence="8">
    <location>
        <begin position="356"/>
        <end position="377"/>
    </location>
</feature>
<evidence type="ECO:0000313" key="11">
    <source>
        <dbReference type="Proteomes" id="UP000738325"/>
    </source>
</evidence>
<evidence type="ECO:0000256" key="2">
    <source>
        <dbReference type="ARBA" id="ARBA00009063"/>
    </source>
</evidence>
<dbReference type="GO" id="GO:0005484">
    <property type="term" value="F:SNAP receptor activity"/>
    <property type="evidence" value="ECO:0007669"/>
    <property type="project" value="TreeGrafter"/>
</dbReference>
<feature type="domain" description="T-SNARE coiled-coil homology" evidence="9">
    <location>
        <begin position="282"/>
        <end position="344"/>
    </location>
</feature>
<dbReference type="SMART" id="SM00397">
    <property type="entry name" value="t_SNARE"/>
    <property type="match status" value="1"/>
</dbReference>
<evidence type="ECO:0000256" key="8">
    <source>
        <dbReference type="SAM" id="Phobius"/>
    </source>
</evidence>
<dbReference type="GO" id="GO:0031201">
    <property type="term" value="C:SNARE complex"/>
    <property type="evidence" value="ECO:0007669"/>
    <property type="project" value="TreeGrafter"/>
</dbReference>
<dbReference type="GO" id="GO:0006887">
    <property type="term" value="P:exocytosis"/>
    <property type="evidence" value="ECO:0007669"/>
    <property type="project" value="TreeGrafter"/>
</dbReference>
<feature type="region of interest" description="Disordered" evidence="7">
    <location>
        <begin position="152"/>
        <end position="180"/>
    </location>
</feature>
<dbReference type="PANTHER" id="PTHR19957:SF307">
    <property type="entry name" value="PROTEIN SSO1-RELATED"/>
    <property type="match status" value="1"/>
</dbReference>
<dbReference type="OrthoDB" id="10255013at2759"/>
<keyword evidence="5" id="KW-0175">Coiled coil</keyword>
<comment type="subcellular location">
    <subcellularLocation>
        <location evidence="1">Membrane</location>
        <topology evidence="1">Single-pass type IV membrane protein</topology>
    </subcellularLocation>
</comment>
<dbReference type="SUPFAM" id="SSF47661">
    <property type="entry name" value="t-snare proteins"/>
    <property type="match status" value="1"/>
</dbReference>
<feature type="compositionally biased region" description="Polar residues" evidence="7">
    <location>
        <begin position="81"/>
        <end position="117"/>
    </location>
</feature>
<evidence type="ECO:0000256" key="1">
    <source>
        <dbReference type="ARBA" id="ARBA00004211"/>
    </source>
</evidence>
<dbReference type="CDD" id="cd00179">
    <property type="entry name" value="SynN"/>
    <property type="match status" value="1"/>
</dbReference>
<dbReference type="InterPro" id="IPR045242">
    <property type="entry name" value="Syntaxin"/>
</dbReference>
<protein>
    <submittedName>
        <fullName evidence="10">Plasma membrane t-SNARE, secretory vesicle fusion</fullName>
    </submittedName>
</protein>
<dbReference type="Proteomes" id="UP000738325">
    <property type="component" value="Unassembled WGS sequence"/>
</dbReference>
<dbReference type="CDD" id="cd15849">
    <property type="entry name" value="SNARE_Sso1"/>
    <property type="match status" value="1"/>
</dbReference>
<comment type="caution">
    <text evidence="10">The sequence shown here is derived from an EMBL/GenBank/DDBJ whole genome shotgun (WGS) entry which is preliminary data.</text>
</comment>
<gene>
    <name evidence="10" type="primary">SSO2_3</name>
    <name evidence="10" type="ORF">BGZ99_008604</name>
</gene>
<evidence type="ECO:0000256" key="3">
    <source>
        <dbReference type="ARBA" id="ARBA00022692"/>
    </source>
</evidence>
<dbReference type="GO" id="GO:0006906">
    <property type="term" value="P:vesicle fusion"/>
    <property type="evidence" value="ECO:0007669"/>
    <property type="project" value="TreeGrafter"/>
</dbReference>
<dbReference type="GO" id="GO:0012505">
    <property type="term" value="C:endomembrane system"/>
    <property type="evidence" value="ECO:0007669"/>
    <property type="project" value="TreeGrafter"/>
</dbReference>
<sequence>MSGRDRLADFRAQSNNQGYGGQQQQQQQYGGNQYGQQYGGQQQQYGGQQQQYGGQQQQYGGQQQQYGGQQNQYHQQDESRFAQQNQYSPPAQYGNQQQPSSPSRYEMSSVSQQSSGDDMNAFFGEVSSIQDDIAKIEQNINKIENLHNQSLNGVSTDEQNSRNNMELERATSDTTALSNRTKKRIKDIELQNLRLANSPEIQIRRTQAASLKEKFLKTLRRYQSAESEARRNYQGRMERQYKIVNPNATPDEISQVVESDNPQIFAQSVLQSNRYGDANRALREVQNRHDDIKKIEKTILELHQLFIDMETLVTEQAEVMNQIEEHTQQADIHLETGNKEVDVAIVNAKGARRKKWICLIISLIILIIIVVVVLFQLHVVGGPKSK</sequence>
<dbReference type="SMART" id="SM00503">
    <property type="entry name" value="SynN"/>
    <property type="match status" value="1"/>
</dbReference>
<dbReference type="AlphaFoldDB" id="A0A9P6R7T2"/>
<organism evidence="10 11">
    <name type="scientific">Dissophora globulifera</name>
    <dbReference type="NCBI Taxonomy" id="979702"/>
    <lineage>
        <taxon>Eukaryota</taxon>
        <taxon>Fungi</taxon>
        <taxon>Fungi incertae sedis</taxon>
        <taxon>Mucoromycota</taxon>
        <taxon>Mortierellomycotina</taxon>
        <taxon>Mortierellomycetes</taxon>
        <taxon>Mortierellales</taxon>
        <taxon>Mortierellaceae</taxon>
        <taxon>Dissophora</taxon>
    </lineage>
</organism>
<reference evidence="10" key="1">
    <citation type="journal article" date="2020" name="Fungal Divers.">
        <title>Resolving the Mortierellaceae phylogeny through synthesis of multi-gene phylogenetics and phylogenomics.</title>
        <authorList>
            <person name="Vandepol N."/>
            <person name="Liber J."/>
            <person name="Desiro A."/>
            <person name="Na H."/>
            <person name="Kennedy M."/>
            <person name="Barry K."/>
            <person name="Grigoriev I.V."/>
            <person name="Miller A.N."/>
            <person name="O'Donnell K."/>
            <person name="Stajich J.E."/>
            <person name="Bonito G."/>
        </authorList>
    </citation>
    <scope>NUCLEOTIDE SEQUENCE</scope>
    <source>
        <strain evidence="10">REB-010B</strain>
    </source>
</reference>
<dbReference type="GO" id="GO:0005886">
    <property type="term" value="C:plasma membrane"/>
    <property type="evidence" value="ECO:0007669"/>
    <property type="project" value="TreeGrafter"/>
</dbReference>